<evidence type="ECO:0000256" key="4">
    <source>
        <dbReference type="ARBA" id="ARBA00022692"/>
    </source>
</evidence>
<evidence type="ECO:0000256" key="11">
    <source>
        <dbReference type="SAM" id="MobiDB-lite"/>
    </source>
</evidence>
<dbReference type="PROSITE" id="PS50156">
    <property type="entry name" value="SSD"/>
    <property type="match status" value="1"/>
</dbReference>
<dbReference type="GO" id="GO:0032934">
    <property type="term" value="F:sterol binding"/>
    <property type="evidence" value="ECO:0007669"/>
    <property type="project" value="TreeGrafter"/>
</dbReference>
<gene>
    <name evidence="15" type="ORF">CEUSTIGMA_g2030.t1</name>
</gene>
<keyword evidence="5 13" id="KW-0732">Signal</keyword>
<evidence type="ECO:0000256" key="2">
    <source>
        <dbReference type="ARBA" id="ARBA00005585"/>
    </source>
</evidence>
<feature type="compositionally biased region" description="Pro residues" evidence="11">
    <location>
        <begin position="1067"/>
        <end position="1085"/>
    </location>
</feature>
<feature type="signal peptide" evidence="13">
    <location>
        <begin position="1"/>
        <end position="22"/>
    </location>
</feature>
<dbReference type="Gene3D" id="1.20.1640.10">
    <property type="entry name" value="Multidrug efflux transporter AcrB transmembrane domain"/>
    <property type="match status" value="2"/>
</dbReference>
<dbReference type="GO" id="GO:0015918">
    <property type="term" value="P:sterol transport"/>
    <property type="evidence" value="ECO:0007669"/>
    <property type="project" value="TreeGrafter"/>
</dbReference>
<evidence type="ECO:0000256" key="10">
    <source>
        <dbReference type="ARBA" id="ARBA00023180"/>
    </source>
</evidence>
<evidence type="ECO:0000256" key="7">
    <source>
        <dbReference type="ARBA" id="ARBA00023055"/>
    </source>
</evidence>
<keyword evidence="9" id="KW-1015">Disulfide bond</keyword>
<dbReference type="OrthoDB" id="6510177at2759"/>
<feature type="transmembrane region" description="Helical" evidence="12">
    <location>
        <begin position="1351"/>
        <end position="1373"/>
    </location>
</feature>
<dbReference type="Pfam" id="PF22314">
    <property type="entry name" value="NPC1_MLD"/>
    <property type="match status" value="1"/>
</dbReference>
<sequence length="1480" mass="158967">MGASHVVIKFIVFMRLWYWINSSQYSLDDWVTTVHDPGYCAMSGICGKRADGDELNCALNTKAASPTLELGQALQSTCPQLWAEQKGPEGQYCCSADQVKNIASSTMKVAPFVLGCPACHHNFIHFWCVINCSPDQATFTNISTAQQAYDTNATVVAEVDYWVDPMFGERFFNSCKDVKFGAANVPAMNFIGGGATNYQAWFEFLGLLKDKRAVPVGSPFQQNFHTSAAPEVGGDGRPAGFSGALNGSMASCGDNALRCSCSDCPTGGGCQVPPDDGGDEYDQGICHVGAISCFEFTMIFLYAGAVALLVRAYHPPKHKTGAPPSLGPEEVDQQLPDLPSQGKGSSSNGAMLLQQQRNRQRKVQEGQGGSEVGVDEYSLLSDVIGSEDFHPVVERWLQELYYRLGMLCAKRPWQVLGSSVAVVALCCLGFIWFKIETDPQMLWVGPASQAARDRAAYEASFGPFYRITQMIFTTTAETQSPYRTLTGRPAIVTRAIIEGLFDIQAEIDAVSASVGPDGQVAKLTDVCYKPFGDVCATQSVLQYWQMDKQMFQKQQAAGGRMRPEYCFSRWFTECRSAFQAPMDPHVVLGGFPSDASSFRNYSSDTTAFVVTMPLSSRQEDLHAARAWEAALISLLSDEDGAVQDLVKGLNLSMSFSTERSVQDELERESASDAATVAVSYLAMLVYISLALGTVPSFNHPLQALVSSRVGLGLGGVLIVALSVAGALGLVSALGLWSTLIIMEVIPFLVLAVGVDNMFVLAHALQRQAPGPLSERIASALSSSGPSITLAAACEVVAFGLGYFLTPMPAVRNFSLCACLAVLLDFGLQVTAFVCLLTLDTARMEAGRLDLVPCVTLPPPRKKHGSILGGVFGGKSAAMRFRSYGGVDPSIDAELNQEPLLNDALSKSAAKSTLQQGLQWYMQNVHIPMLLNKRVQAAVLLTFITGLCLSIVAVPHISVGLDQAVALPRDSYLQSYYKDVLQDLRVGPPLLVVVNNLNVSRASSDIDRVCSVSGCRPNSLLNQISLASQSPRRTRIATPAASWVDDFISWLSPSLPKCCRQHSVAPPDTHPPLTPAPMPNSSPPSPSDSSLPFLPPPELTPQQPVSPSSPIPVDDSPPLPLPPLSEAPAIPPSVLAQMNMTASVSLHGILAAGLGSSAMVRHPKLEGYWSQKPSSGYSPEETTYCPPPDQPPCSTAPSSCSNCEVCVALDFEGGRPSLKQFQQYLPWFMSAVPSEQCAKGGAGPYSDALEREVENGNIRGLPEGIVAASAFRAYYTPLSKQQDFISAVKSTRNLIATLKSSLDLDVYAYSMFHVFFEQYLTIYTDGALLVGMPLLSILIVSWILTSNLWGSLMLVLVLGSLLIHLLGAMLVAGIQLNAVSLVNLAMALGIAVEFCAHIVHAFGVASGSRTERMVASLQKSGASVISGITLTKLVGVAVLAFAQTQIFEVYYFRLYFALVALGVAHGLVLLPLLLLFFGPQA</sequence>
<feature type="transmembrane region" description="Helical" evidence="12">
    <location>
        <begin position="739"/>
        <end position="764"/>
    </location>
</feature>
<feature type="transmembrane region" description="Helical" evidence="12">
    <location>
        <begin position="1379"/>
        <end position="1401"/>
    </location>
</feature>
<feature type="transmembrane region" description="Helical" evidence="12">
    <location>
        <begin position="1325"/>
        <end position="1344"/>
    </location>
</feature>
<organism evidence="15 16">
    <name type="scientific">Chlamydomonas eustigma</name>
    <dbReference type="NCBI Taxonomy" id="1157962"/>
    <lineage>
        <taxon>Eukaryota</taxon>
        <taxon>Viridiplantae</taxon>
        <taxon>Chlorophyta</taxon>
        <taxon>core chlorophytes</taxon>
        <taxon>Chlorophyceae</taxon>
        <taxon>CS clade</taxon>
        <taxon>Chlamydomonadales</taxon>
        <taxon>Chlamydomonadaceae</taxon>
        <taxon>Chlamydomonas</taxon>
    </lineage>
</organism>
<comment type="similarity">
    <text evidence="2">Belongs to the patched family.</text>
</comment>
<dbReference type="PANTHER" id="PTHR45727:SF2">
    <property type="entry name" value="NPC INTRACELLULAR CHOLESTEROL TRANSPORTER 1"/>
    <property type="match status" value="1"/>
</dbReference>
<feature type="region of interest" description="Disordered" evidence="11">
    <location>
        <begin position="318"/>
        <end position="348"/>
    </location>
</feature>
<dbReference type="Proteomes" id="UP000232323">
    <property type="component" value="Unassembled WGS sequence"/>
</dbReference>
<dbReference type="InterPro" id="IPR053956">
    <property type="entry name" value="NPC1_MLD"/>
</dbReference>
<dbReference type="STRING" id="1157962.A0A250WUU4"/>
<evidence type="ECO:0000256" key="8">
    <source>
        <dbReference type="ARBA" id="ARBA00023136"/>
    </source>
</evidence>
<feature type="transmembrane region" description="Helical" evidence="12">
    <location>
        <begin position="413"/>
        <end position="433"/>
    </location>
</feature>
<protein>
    <recommendedName>
        <fullName evidence="14">SSD domain-containing protein</fullName>
    </recommendedName>
</protein>
<keyword evidence="16" id="KW-1185">Reference proteome</keyword>
<evidence type="ECO:0000313" key="15">
    <source>
        <dbReference type="EMBL" id="GAX74581.1"/>
    </source>
</evidence>
<feature type="transmembrane region" description="Helical" evidence="12">
    <location>
        <begin position="1421"/>
        <end position="1441"/>
    </location>
</feature>
<name>A0A250WUU4_9CHLO</name>
<dbReference type="EMBL" id="BEGY01000008">
    <property type="protein sequence ID" value="GAX74581.1"/>
    <property type="molecule type" value="Genomic_DNA"/>
</dbReference>
<evidence type="ECO:0000259" key="14">
    <source>
        <dbReference type="PROSITE" id="PS50156"/>
    </source>
</evidence>
<evidence type="ECO:0000256" key="12">
    <source>
        <dbReference type="SAM" id="Phobius"/>
    </source>
</evidence>
<feature type="transmembrane region" description="Helical" evidence="12">
    <location>
        <begin position="288"/>
        <end position="310"/>
    </location>
</feature>
<comment type="caution">
    <text evidence="15">The sequence shown here is derived from an EMBL/GenBank/DDBJ whole genome shotgun (WGS) entry which is preliminary data.</text>
</comment>
<feature type="chain" id="PRO_5012106138" description="SSD domain-containing protein" evidence="13">
    <location>
        <begin position="23"/>
        <end position="1480"/>
    </location>
</feature>
<dbReference type="PANTHER" id="PTHR45727">
    <property type="entry name" value="NPC INTRACELLULAR CHOLESTEROL TRANSPORTER 1"/>
    <property type="match status" value="1"/>
</dbReference>
<feature type="domain" description="SSD" evidence="14">
    <location>
        <begin position="672"/>
        <end position="838"/>
    </location>
</feature>
<evidence type="ECO:0000256" key="5">
    <source>
        <dbReference type="ARBA" id="ARBA00022729"/>
    </source>
</evidence>
<evidence type="ECO:0000256" key="3">
    <source>
        <dbReference type="ARBA" id="ARBA00022448"/>
    </source>
</evidence>
<keyword evidence="7" id="KW-0445">Lipid transport</keyword>
<dbReference type="InterPro" id="IPR000731">
    <property type="entry name" value="SSD"/>
</dbReference>
<feature type="transmembrane region" description="Helical" evidence="12">
    <location>
        <begin position="709"/>
        <end position="733"/>
    </location>
</feature>
<feature type="transmembrane region" description="Helical" evidence="12">
    <location>
        <begin position="776"/>
        <end position="800"/>
    </location>
</feature>
<evidence type="ECO:0000256" key="13">
    <source>
        <dbReference type="SAM" id="SignalP"/>
    </source>
</evidence>
<feature type="compositionally biased region" description="Pro residues" evidence="11">
    <location>
        <begin position="1106"/>
        <end position="1124"/>
    </location>
</feature>
<keyword evidence="6 12" id="KW-1133">Transmembrane helix</keyword>
<evidence type="ECO:0000256" key="9">
    <source>
        <dbReference type="ARBA" id="ARBA00023157"/>
    </source>
</evidence>
<comment type="subcellular location">
    <subcellularLocation>
        <location evidence="1">Membrane</location>
        <topology evidence="1">Multi-pass membrane protein</topology>
    </subcellularLocation>
</comment>
<feature type="transmembrane region" description="Helical" evidence="12">
    <location>
        <begin position="812"/>
        <end position="838"/>
    </location>
</feature>
<proteinExistence type="inferred from homology"/>
<reference evidence="15 16" key="1">
    <citation type="submission" date="2017-08" db="EMBL/GenBank/DDBJ databases">
        <title>Acidophilic green algal genome provides insights into adaptation to an acidic environment.</title>
        <authorList>
            <person name="Hirooka S."/>
            <person name="Hirose Y."/>
            <person name="Kanesaki Y."/>
            <person name="Higuchi S."/>
            <person name="Fujiwara T."/>
            <person name="Onuma R."/>
            <person name="Era A."/>
            <person name="Ohbayashi R."/>
            <person name="Uzuka A."/>
            <person name="Nozaki H."/>
            <person name="Yoshikawa H."/>
            <person name="Miyagishima S.Y."/>
        </authorList>
    </citation>
    <scope>NUCLEOTIDE SEQUENCE [LARGE SCALE GENOMIC DNA]</scope>
    <source>
        <strain evidence="15 16">NIES-2499</strain>
    </source>
</reference>
<feature type="region of interest" description="Disordered" evidence="11">
    <location>
        <begin position="1060"/>
        <end position="1124"/>
    </location>
</feature>
<feature type="transmembrane region" description="Helical" evidence="12">
    <location>
        <begin position="936"/>
        <end position="956"/>
    </location>
</feature>
<accession>A0A250WUU4</accession>
<evidence type="ECO:0000313" key="16">
    <source>
        <dbReference type="Proteomes" id="UP000232323"/>
    </source>
</evidence>
<keyword evidence="4 12" id="KW-0812">Transmembrane</keyword>
<dbReference type="Pfam" id="PF16414">
    <property type="entry name" value="NPC1_N"/>
    <property type="match status" value="1"/>
</dbReference>
<feature type="transmembrane region" description="Helical" evidence="12">
    <location>
        <begin position="1453"/>
        <end position="1476"/>
    </location>
</feature>
<dbReference type="SUPFAM" id="SSF82866">
    <property type="entry name" value="Multidrug efflux transporter AcrB transmembrane domain"/>
    <property type="match status" value="2"/>
</dbReference>
<dbReference type="Pfam" id="PF12349">
    <property type="entry name" value="Sterol-sensing"/>
    <property type="match status" value="1"/>
</dbReference>
<evidence type="ECO:0000256" key="1">
    <source>
        <dbReference type="ARBA" id="ARBA00004141"/>
    </source>
</evidence>
<dbReference type="GO" id="GO:0016020">
    <property type="term" value="C:membrane"/>
    <property type="evidence" value="ECO:0007669"/>
    <property type="project" value="UniProtKB-SubCell"/>
</dbReference>
<keyword evidence="3" id="KW-0813">Transport</keyword>
<evidence type="ECO:0000256" key="6">
    <source>
        <dbReference type="ARBA" id="ARBA00022989"/>
    </source>
</evidence>
<dbReference type="InterPro" id="IPR032190">
    <property type="entry name" value="NPC1_N"/>
</dbReference>
<keyword evidence="8 12" id="KW-0472">Membrane</keyword>
<keyword evidence="10" id="KW-0325">Glycoprotein</keyword>
<feature type="transmembrane region" description="Helical" evidence="12">
    <location>
        <begin position="677"/>
        <end position="697"/>
    </location>
</feature>
<dbReference type="InterPro" id="IPR053958">
    <property type="entry name" value="HMGCR/SNAP/NPC1-like_SSD"/>
</dbReference>